<protein>
    <submittedName>
        <fullName evidence="1">Uncharacterized protein</fullName>
    </submittedName>
</protein>
<gene>
    <name evidence="1" type="ORF">NNIBIDOC_00238</name>
</gene>
<sequence length="57" mass="6170">MRILSMMVQPISKCCGSTTGKLALTSAPNSFKRGWSATFGGQSRLTMSLTTKSIRMI</sequence>
<accession>A0A482EUQ3</accession>
<geneLocation type="plasmid" evidence="1">
    <name>pSa1423-160k</name>
</geneLocation>
<name>A0A482EUQ3_SALSP</name>
<dbReference type="AlphaFoldDB" id="A0A482EUQ3"/>
<reference evidence="1" key="1">
    <citation type="submission" date="2019-01" db="EMBL/GenBank/DDBJ databases">
        <title>Salmonella strain 1423 plasmid sequences.</title>
        <authorList>
            <person name="Chen K."/>
            <person name="Chen S."/>
        </authorList>
    </citation>
    <scope>NUCLEOTIDE SEQUENCE</scope>
    <source>
        <strain evidence="1">Sa1423</strain>
        <plasmid evidence="1">pSa1423-160k</plasmid>
    </source>
</reference>
<organism evidence="1">
    <name type="scientific">Salmonella sp</name>
    <dbReference type="NCBI Taxonomy" id="599"/>
    <lineage>
        <taxon>Bacteria</taxon>
        <taxon>Pseudomonadati</taxon>
        <taxon>Pseudomonadota</taxon>
        <taxon>Gammaproteobacteria</taxon>
        <taxon>Enterobacterales</taxon>
        <taxon>Enterobacteriaceae</taxon>
        <taxon>Salmonella</taxon>
    </lineage>
</organism>
<dbReference type="EMBL" id="MK356558">
    <property type="protein sequence ID" value="QBM91564.1"/>
    <property type="molecule type" value="Genomic_DNA"/>
</dbReference>
<evidence type="ECO:0000313" key="1">
    <source>
        <dbReference type="EMBL" id="QBM91564.1"/>
    </source>
</evidence>
<keyword evidence="1" id="KW-0614">Plasmid</keyword>
<proteinExistence type="predicted"/>